<organism evidence="2 3">
    <name type="scientific">Octopus vulgaris</name>
    <name type="common">Common octopus</name>
    <dbReference type="NCBI Taxonomy" id="6645"/>
    <lineage>
        <taxon>Eukaryota</taxon>
        <taxon>Metazoa</taxon>
        <taxon>Spiralia</taxon>
        <taxon>Lophotrochozoa</taxon>
        <taxon>Mollusca</taxon>
        <taxon>Cephalopoda</taxon>
        <taxon>Coleoidea</taxon>
        <taxon>Octopodiformes</taxon>
        <taxon>Octopoda</taxon>
        <taxon>Incirrata</taxon>
        <taxon>Octopodidae</taxon>
        <taxon>Octopus</taxon>
    </lineage>
</organism>
<feature type="compositionally biased region" description="Basic residues" evidence="1">
    <location>
        <begin position="30"/>
        <end position="39"/>
    </location>
</feature>
<accession>A0AA36F880</accession>
<dbReference type="EMBL" id="OX597820">
    <property type="protein sequence ID" value="CAI9725648.1"/>
    <property type="molecule type" value="Genomic_DNA"/>
</dbReference>
<reference evidence="2" key="1">
    <citation type="submission" date="2023-08" db="EMBL/GenBank/DDBJ databases">
        <authorList>
            <person name="Alioto T."/>
            <person name="Alioto T."/>
            <person name="Gomez Garrido J."/>
        </authorList>
    </citation>
    <scope>NUCLEOTIDE SEQUENCE</scope>
</reference>
<dbReference type="AlphaFoldDB" id="A0AA36F880"/>
<evidence type="ECO:0000256" key="1">
    <source>
        <dbReference type="SAM" id="MobiDB-lite"/>
    </source>
</evidence>
<gene>
    <name evidence="2" type="ORF">OCTVUL_1B020266</name>
</gene>
<sequence>MISAGRRISAKVIAETGDFPRKSTPQRPQHSGHGKAFRKMGAKMHECRLEAHHSVDIKDDFGQFCSLRR</sequence>
<keyword evidence="3" id="KW-1185">Reference proteome</keyword>
<evidence type="ECO:0000313" key="2">
    <source>
        <dbReference type="EMBL" id="CAI9725648.1"/>
    </source>
</evidence>
<protein>
    <submittedName>
        <fullName evidence="2">Uncharacterized protein</fullName>
    </submittedName>
</protein>
<name>A0AA36F880_OCTVU</name>
<evidence type="ECO:0000313" key="3">
    <source>
        <dbReference type="Proteomes" id="UP001162480"/>
    </source>
</evidence>
<dbReference type="Proteomes" id="UP001162480">
    <property type="component" value="Chromosome 7"/>
</dbReference>
<proteinExistence type="predicted"/>
<feature type="region of interest" description="Disordered" evidence="1">
    <location>
        <begin position="1"/>
        <end position="39"/>
    </location>
</feature>